<evidence type="ECO:0000259" key="1">
    <source>
        <dbReference type="Pfam" id="PF18765"/>
    </source>
</evidence>
<comment type="caution">
    <text evidence="2">The sequence shown here is derived from an EMBL/GenBank/DDBJ whole genome shotgun (WGS) entry which is preliminary data.</text>
</comment>
<dbReference type="InterPro" id="IPR043519">
    <property type="entry name" value="NT_sf"/>
</dbReference>
<organism evidence="2 3">
    <name type="scientific">Paraburkholderia lacunae</name>
    <dbReference type="NCBI Taxonomy" id="2211104"/>
    <lineage>
        <taxon>Bacteria</taxon>
        <taxon>Pseudomonadati</taxon>
        <taxon>Pseudomonadota</taxon>
        <taxon>Betaproteobacteria</taxon>
        <taxon>Burkholderiales</taxon>
        <taxon>Burkholderiaceae</taxon>
        <taxon>Paraburkholderia</taxon>
    </lineage>
</organism>
<dbReference type="RefSeq" id="WP_115109949.1">
    <property type="nucleotide sequence ID" value="NZ_QHKS01000058.1"/>
</dbReference>
<keyword evidence="3" id="KW-1185">Reference proteome</keyword>
<dbReference type="InterPro" id="IPR041633">
    <property type="entry name" value="Polbeta"/>
</dbReference>
<dbReference type="EMBL" id="QHKS01000058">
    <property type="protein sequence ID" value="RDJ97375.1"/>
    <property type="molecule type" value="Genomic_DNA"/>
</dbReference>
<dbReference type="Gene3D" id="1.10.10.10">
    <property type="entry name" value="Winged helix-like DNA-binding domain superfamily/Winged helix DNA-binding domain"/>
    <property type="match status" value="1"/>
</dbReference>
<name>A0A370MVH8_9BURK</name>
<dbReference type="SUPFAM" id="SSF46785">
    <property type="entry name" value="Winged helix' DNA-binding domain"/>
    <property type="match status" value="1"/>
</dbReference>
<evidence type="ECO:0000313" key="3">
    <source>
        <dbReference type="Proteomes" id="UP000254875"/>
    </source>
</evidence>
<dbReference type="SUPFAM" id="SSF81301">
    <property type="entry name" value="Nucleotidyltransferase"/>
    <property type="match status" value="1"/>
</dbReference>
<dbReference type="CDD" id="cd00090">
    <property type="entry name" value="HTH_ARSR"/>
    <property type="match status" value="1"/>
</dbReference>
<reference evidence="3" key="1">
    <citation type="submission" date="2018-05" db="EMBL/GenBank/DDBJ databases">
        <authorList>
            <person name="Feng T."/>
        </authorList>
    </citation>
    <scope>NUCLEOTIDE SEQUENCE [LARGE SCALE GENOMIC DNA]</scope>
    <source>
        <strain evidence="3">S27</strain>
    </source>
</reference>
<dbReference type="Gene3D" id="3.30.460.10">
    <property type="entry name" value="Beta Polymerase, domain 2"/>
    <property type="match status" value="1"/>
</dbReference>
<protein>
    <submittedName>
        <fullName evidence="2">Transcriptional regulator</fullName>
    </submittedName>
</protein>
<dbReference type="InterPro" id="IPR036388">
    <property type="entry name" value="WH-like_DNA-bd_sf"/>
</dbReference>
<gene>
    <name evidence="2" type="ORF">DLM46_37920</name>
</gene>
<proteinExistence type="predicted"/>
<feature type="domain" description="Polymerase beta nucleotidyltransferase" evidence="1">
    <location>
        <begin position="103"/>
        <end position="162"/>
    </location>
</feature>
<dbReference type="InterPro" id="IPR011991">
    <property type="entry name" value="ArsR-like_HTH"/>
</dbReference>
<accession>A0A370MVH8</accession>
<dbReference type="CDD" id="cd05403">
    <property type="entry name" value="NT_KNTase_like"/>
    <property type="match status" value="1"/>
</dbReference>
<dbReference type="OrthoDB" id="8223306at2"/>
<sequence length="197" mass="22071">MSQIGDALFSGAQQPVLARIFGEPDRWFHVKELIRLTGLGSATVQRELARLEKGGLVETRRIANLKQVRAFASSPVYSEVRQIVLKTFGFSEILHDALTPLASEIKLAFVYGSVAQNRDHAGSDVDLMIVSDTLTYGQIMAALQPAEQALARPIQVTQYTVKEFLERKQQKHHFIAEVLHHPKLMIIGTEDDIDHTR</sequence>
<dbReference type="InterPro" id="IPR036390">
    <property type="entry name" value="WH_DNA-bd_sf"/>
</dbReference>
<dbReference type="Pfam" id="PF18765">
    <property type="entry name" value="Polbeta"/>
    <property type="match status" value="1"/>
</dbReference>
<dbReference type="GO" id="GO:0006355">
    <property type="term" value="P:regulation of DNA-templated transcription"/>
    <property type="evidence" value="ECO:0007669"/>
    <property type="project" value="UniProtKB-ARBA"/>
</dbReference>
<dbReference type="AlphaFoldDB" id="A0A370MVH8"/>
<dbReference type="Proteomes" id="UP000254875">
    <property type="component" value="Unassembled WGS sequence"/>
</dbReference>
<evidence type="ECO:0000313" key="2">
    <source>
        <dbReference type="EMBL" id="RDJ97375.1"/>
    </source>
</evidence>